<dbReference type="PROSITE" id="PS50222">
    <property type="entry name" value="EF_HAND_2"/>
    <property type="match status" value="3"/>
</dbReference>
<keyword evidence="1" id="KW-0479">Metal-binding</keyword>
<evidence type="ECO:0000256" key="3">
    <source>
        <dbReference type="ARBA" id="ARBA00022837"/>
    </source>
</evidence>
<accession>A0A5J4UAD0</accession>
<dbReference type="FunFam" id="1.10.238.10:FF:000003">
    <property type="entry name" value="Calmodulin A"/>
    <property type="match status" value="1"/>
</dbReference>
<dbReference type="SMART" id="SM00054">
    <property type="entry name" value="EFh"/>
    <property type="match status" value="4"/>
</dbReference>
<keyword evidence="3" id="KW-0106">Calcium</keyword>
<evidence type="ECO:0000256" key="2">
    <source>
        <dbReference type="ARBA" id="ARBA00022737"/>
    </source>
</evidence>
<dbReference type="InterPro" id="IPR011992">
    <property type="entry name" value="EF-hand-dom_pair"/>
</dbReference>
<name>A0A5J4UAD0_9EUKA</name>
<feature type="domain" description="EF-hand" evidence="4">
    <location>
        <begin position="93"/>
        <end position="128"/>
    </location>
</feature>
<dbReference type="AlphaFoldDB" id="A0A5J4UAD0"/>
<dbReference type="GO" id="GO:0005509">
    <property type="term" value="F:calcium ion binding"/>
    <property type="evidence" value="ECO:0007669"/>
    <property type="project" value="InterPro"/>
</dbReference>
<dbReference type="PRINTS" id="PR00450">
    <property type="entry name" value="RECOVERIN"/>
</dbReference>
<dbReference type="Proteomes" id="UP000324800">
    <property type="component" value="Unassembled WGS sequence"/>
</dbReference>
<dbReference type="SUPFAM" id="SSF47473">
    <property type="entry name" value="EF-hand"/>
    <property type="match status" value="1"/>
</dbReference>
<dbReference type="InterPro" id="IPR002048">
    <property type="entry name" value="EF_hand_dom"/>
</dbReference>
<dbReference type="EMBL" id="SNRW01018405">
    <property type="protein sequence ID" value="KAA6367368.1"/>
    <property type="molecule type" value="Genomic_DNA"/>
</dbReference>
<keyword evidence="2" id="KW-0677">Repeat</keyword>
<proteinExistence type="predicted"/>
<feature type="domain" description="EF-hand" evidence="4">
    <location>
        <begin position="24"/>
        <end position="59"/>
    </location>
</feature>
<dbReference type="OrthoDB" id="191686at2759"/>
<dbReference type="Gene3D" id="1.10.238.10">
    <property type="entry name" value="EF-hand"/>
    <property type="match status" value="1"/>
</dbReference>
<dbReference type="PANTHER" id="PTHR45942">
    <property type="entry name" value="PROTEIN PHOSPATASE 3 REGULATORY SUBUNIT B ALPHA ISOFORM TYPE 1"/>
    <property type="match status" value="1"/>
</dbReference>
<dbReference type="Pfam" id="PF13499">
    <property type="entry name" value="EF-hand_7"/>
    <property type="match status" value="2"/>
</dbReference>
<gene>
    <name evidence="5" type="ORF">EZS28_037106</name>
</gene>
<dbReference type="PROSITE" id="PS00018">
    <property type="entry name" value="EF_HAND_1"/>
    <property type="match status" value="4"/>
</dbReference>
<evidence type="ECO:0000313" key="6">
    <source>
        <dbReference type="Proteomes" id="UP000324800"/>
    </source>
</evidence>
<organism evidence="5 6">
    <name type="scientific">Streblomastix strix</name>
    <dbReference type="NCBI Taxonomy" id="222440"/>
    <lineage>
        <taxon>Eukaryota</taxon>
        <taxon>Metamonada</taxon>
        <taxon>Preaxostyla</taxon>
        <taxon>Oxymonadida</taxon>
        <taxon>Streblomastigidae</taxon>
        <taxon>Streblomastix</taxon>
    </lineage>
</organism>
<evidence type="ECO:0000313" key="5">
    <source>
        <dbReference type="EMBL" id="KAA6367368.1"/>
    </source>
</evidence>
<reference evidence="5 6" key="1">
    <citation type="submission" date="2019-03" db="EMBL/GenBank/DDBJ databases">
        <title>Single cell metagenomics reveals metabolic interactions within the superorganism composed of flagellate Streblomastix strix and complex community of Bacteroidetes bacteria on its surface.</title>
        <authorList>
            <person name="Treitli S.C."/>
            <person name="Kolisko M."/>
            <person name="Husnik F."/>
            <person name="Keeling P."/>
            <person name="Hampl V."/>
        </authorList>
    </citation>
    <scope>NUCLEOTIDE SEQUENCE [LARGE SCALE GENOMIC DNA]</scope>
    <source>
        <strain evidence="5">ST1C</strain>
    </source>
</reference>
<evidence type="ECO:0000259" key="4">
    <source>
        <dbReference type="PROSITE" id="PS50222"/>
    </source>
</evidence>
<dbReference type="InterPro" id="IPR018247">
    <property type="entry name" value="EF_Hand_1_Ca_BS"/>
</dbReference>
<comment type="caution">
    <text evidence="5">The sequence shown here is derived from an EMBL/GenBank/DDBJ whole genome shotgun (WGS) entry which is preliminary data.</text>
</comment>
<sequence length="183" mass="21075">MGNELKLPTQEMERLVTETKFSQDEIKRMYKRFRRLDQDRNGVLSMDEFKQIPELANNPLLERLISIFDTNHDDCVDFDEFISGLSIFGSDASIERKLKFLFDVYDVDGDGFISNGELFYVLKKMTGTNITDEAIQQLVDRTILDTDTSGTGKISLADFCLCLTSRSALFDNLIQQLNFHDQF</sequence>
<feature type="domain" description="EF-hand" evidence="4">
    <location>
        <begin position="61"/>
        <end position="91"/>
    </location>
</feature>
<protein>
    <submittedName>
        <fullName evidence="5">Putative Calcineurin subunit B</fullName>
    </submittedName>
</protein>
<evidence type="ECO:0000256" key="1">
    <source>
        <dbReference type="ARBA" id="ARBA00022723"/>
    </source>
</evidence>